<dbReference type="EMBL" id="AYTF01000002">
    <property type="protein sequence ID" value="ESV60944.1"/>
    <property type="molecule type" value="Genomic_DNA"/>
</dbReference>
<accession>A0A829M3Y9</accession>
<comment type="caution">
    <text evidence="1">The sequence shown here is derived from an EMBL/GenBank/DDBJ whole genome shotgun (WGS) entry which is preliminary data.</text>
</comment>
<reference evidence="1 2" key="1">
    <citation type="journal article" date="2014" name="Emerg. Infect. Dis.">
        <title>High-level Relatedness among Mycobacterium abscessus subsp. massiliense Strains from Widely Separated Outbreaks.</title>
        <authorList>
            <person name="Tettelin H."/>
            <person name="Davidson R.M."/>
            <person name="Agrawal S."/>
            <person name="Aitken M.L."/>
            <person name="Shallom S."/>
            <person name="Hasan N.A."/>
            <person name="Strong M."/>
            <person name="Nogueira de Moura V.C."/>
            <person name="De Groote M.A."/>
            <person name="Duarte R.S."/>
            <person name="Hine E."/>
            <person name="Parankush S."/>
            <person name="Su Q."/>
            <person name="Daugherty S.C."/>
            <person name="Fraser C.M."/>
            <person name="Brown-Elliott B.A."/>
            <person name="Wallace R.J.Jr."/>
            <person name="Holland S.M."/>
            <person name="Sampaio E.P."/>
            <person name="Olivier K.N."/>
            <person name="Jackson M."/>
            <person name="Zelazny A.M."/>
        </authorList>
    </citation>
    <scope>NUCLEOTIDE SEQUENCE [LARGE SCALE GENOMIC DNA]</scope>
    <source>
        <strain evidence="1 2">MAB_091912_2446</strain>
    </source>
</reference>
<evidence type="ECO:0000313" key="1">
    <source>
        <dbReference type="EMBL" id="ESV60944.1"/>
    </source>
</evidence>
<dbReference type="AlphaFoldDB" id="A0A829M3Y9"/>
<dbReference type="Proteomes" id="UP000018502">
    <property type="component" value="Unassembled WGS sequence"/>
</dbReference>
<proteinExistence type="predicted"/>
<organism evidence="1 2">
    <name type="scientific">Mycobacteroides abscessus MAB_091912_2446</name>
    <dbReference type="NCBI Taxonomy" id="1335414"/>
    <lineage>
        <taxon>Bacteria</taxon>
        <taxon>Bacillati</taxon>
        <taxon>Actinomycetota</taxon>
        <taxon>Actinomycetes</taxon>
        <taxon>Mycobacteriales</taxon>
        <taxon>Mycobacteriaceae</taxon>
        <taxon>Mycobacteroides</taxon>
        <taxon>Mycobacteroides abscessus</taxon>
    </lineage>
</organism>
<sequence length="46" mass="5015">MACLLKTSADAGQRGDVTVAAERGNDDICHHALRTIRLNIFTRSSE</sequence>
<gene>
    <name evidence="1" type="ORF">L833_3329</name>
</gene>
<protein>
    <submittedName>
        <fullName evidence="1">Uncharacterized protein</fullName>
    </submittedName>
</protein>
<evidence type="ECO:0000313" key="2">
    <source>
        <dbReference type="Proteomes" id="UP000018502"/>
    </source>
</evidence>
<name>A0A829M3Y9_9MYCO</name>